<feature type="region of interest" description="Disordered" evidence="1">
    <location>
        <begin position="16"/>
        <end position="42"/>
    </location>
</feature>
<accession>A0ABR3NVZ5</accession>
<feature type="compositionally biased region" description="Polar residues" evidence="1">
    <location>
        <begin position="32"/>
        <end position="41"/>
    </location>
</feature>
<reference evidence="2 3" key="1">
    <citation type="submission" date="2023-09" db="EMBL/GenBank/DDBJ databases">
        <authorList>
            <person name="Wang M."/>
        </authorList>
    </citation>
    <scope>NUCLEOTIDE SEQUENCE [LARGE SCALE GENOMIC DNA]</scope>
    <source>
        <strain evidence="2">GT-2023</strain>
        <tissue evidence="2">Liver</tissue>
    </source>
</reference>
<keyword evidence="3" id="KW-1185">Reference proteome</keyword>
<dbReference type="EMBL" id="JAYMGO010000002">
    <property type="protein sequence ID" value="KAL1280853.1"/>
    <property type="molecule type" value="Genomic_DNA"/>
</dbReference>
<sequence>MYVYKAACSDILVPRQRSAQRSERTPGRVLQRQGTGLSSHHTAGCPHWEGRTSSALELQQLGHFMQIHGYSLVDSVGANAKMIYSVLIWTAFGRASGSVLEFHEYIDHQLCSVFPESRCLLHSCASPAVHSDCSYSLGKERGLEKTPSARHQPEEKHC</sequence>
<proteinExistence type="predicted"/>
<evidence type="ECO:0000256" key="1">
    <source>
        <dbReference type="SAM" id="MobiDB-lite"/>
    </source>
</evidence>
<gene>
    <name evidence="2" type="ORF">QQF64_015453</name>
</gene>
<organism evidence="2 3">
    <name type="scientific">Cirrhinus molitorella</name>
    <name type="common">mud carp</name>
    <dbReference type="NCBI Taxonomy" id="172907"/>
    <lineage>
        <taxon>Eukaryota</taxon>
        <taxon>Metazoa</taxon>
        <taxon>Chordata</taxon>
        <taxon>Craniata</taxon>
        <taxon>Vertebrata</taxon>
        <taxon>Euteleostomi</taxon>
        <taxon>Actinopterygii</taxon>
        <taxon>Neopterygii</taxon>
        <taxon>Teleostei</taxon>
        <taxon>Ostariophysi</taxon>
        <taxon>Cypriniformes</taxon>
        <taxon>Cyprinidae</taxon>
        <taxon>Labeoninae</taxon>
        <taxon>Labeonini</taxon>
        <taxon>Cirrhinus</taxon>
    </lineage>
</organism>
<dbReference type="Proteomes" id="UP001558613">
    <property type="component" value="Unassembled WGS sequence"/>
</dbReference>
<evidence type="ECO:0000313" key="2">
    <source>
        <dbReference type="EMBL" id="KAL1280853.1"/>
    </source>
</evidence>
<comment type="caution">
    <text evidence="2">The sequence shown here is derived from an EMBL/GenBank/DDBJ whole genome shotgun (WGS) entry which is preliminary data.</text>
</comment>
<name>A0ABR3NVZ5_9TELE</name>
<evidence type="ECO:0000313" key="3">
    <source>
        <dbReference type="Proteomes" id="UP001558613"/>
    </source>
</evidence>
<protein>
    <submittedName>
        <fullName evidence="2">Uncharacterized protein</fullName>
    </submittedName>
</protein>